<evidence type="ECO:0008006" key="3">
    <source>
        <dbReference type="Google" id="ProtNLM"/>
    </source>
</evidence>
<proteinExistence type="predicted"/>
<evidence type="ECO:0000313" key="2">
    <source>
        <dbReference type="Proteomes" id="UP000015105"/>
    </source>
</evidence>
<dbReference type="Proteomes" id="UP000015105">
    <property type="component" value="Chromosome 1D"/>
</dbReference>
<evidence type="ECO:0000313" key="1">
    <source>
        <dbReference type="EnsemblPlants" id="AET1Gv20589400.4"/>
    </source>
</evidence>
<dbReference type="SUPFAM" id="SSF56219">
    <property type="entry name" value="DNase I-like"/>
    <property type="match status" value="1"/>
</dbReference>
<reference evidence="1" key="5">
    <citation type="journal article" date="2021" name="G3 (Bethesda)">
        <title>Aegilops tauschii genome assembly Aet v5.0 features greater sequence contiguity and improved annotation.</title>
        <authorList>
            <person name="Wang L."/>
            <person name="Zhu T."/>
            <person name="Rodriguez J.C."/>
            <person name="Deal K.R."/>
            <person name="Dubcovsky J."/>
            <person name="McGuire P.E."/>
            <person name="Lux T."/>
            <person name="Spannagl M."/>
            <person name="Mayer K.F.X."/>
            <person name="Baldrich P."/>
            <person name="Meyers B.C."/>
            <person name="Huo N."/>
            <person name="Gu Y.Q."/>
            <person name="Zhou H."/>
            <person name="Devos K.M."/>
            <person name="Bennetzen J.L."/>
            <person name="Unver T."/>
            <person name="Budak H."/>
            <person name="Gulick P.J."/>
            <person name="Galiba G."/>
            <person name="Kalapos B."/>
            <person name="Nelson D.R."/>
            <person name="Li P."/>
            <person name="You F.M."/>
            <person name="Luo M.C."/>
            <person name="Dvorak J."/>
        </authorList>
    </citation>
    <scope>NUCLEOTIDE SEQUENCE [LARGE SCALE GENOMIC DNA]</scope>
    <source>
        <strain evidence="1">cv. AL8/78</strain>
    </source>
</reference>
<reference evidence="2" key="1">
    <citation type="journal article" date="2014" name="Science">
        <title>Ancient hybridizations among the ancestral genomes of bread wheat.</title>
        <authorList>
            <consortium name="International Wheat Genome Sequencing Consortium,"/>
            <person name="Marcussen T."/>
            <person name="Sandve S.R."/>
            <person name="Heier L."/>
            <person name="Spannagl M."/>
            <person name="Pfeifer M."/>
            <person name="Jakobsen K.S."/>
            <person name="Wulff B.B."/>
            <person name="Steuernagel B."/>
            <person name="Mayer K.F."/>
            <person name="Olsen O.A."/>
        </authorList>
    </citation>
    <scope>NUCLEOTIDE SEQUENCE [LARGE SCALE GENOMIC DNA]</scope>
    <source>
        <strain evidence="2">cv. AL8/78</strain>
    </source>
</reference>
<organism evidence="1 2">
    <name type="scientific">Aegilops tauschii subsp. strangulata</name>
    <name type="common">Goatgrass</name>
    <dbReference type="NCBI Taxonomy" id="200361"/>
    <lineage>
        <taxon>Eukaryota</taxon>
        <taxon>Viridiplantae</taxon>
        <taxon>Streptophyta</taxon>
        <taxon>Embryophyta</taxon>
        <taxon>Tracheophyta</taxon>
        <taxon>Spermatophyta</taxon>
        <taxon>Magnoliopsida</taxon>
        <taxon>Liliopsida</taxon>
        <taxon>Poales</taxon>
        <taxon>Poaceae</taxon>
        <taxon>BOP clade</taxon>
        <taxon>Pooideae</taxon>
        <taxon>Triticodae</taxon>
        <taxon>Triticeae</taxon>
        <taxon>Triticinae</taxon>
        <taxon>Aegilops</taxon>
    </lineage>
</organism>
<dbReference type="Gene3D" id="3.60.10.10">
    <property type="entry name" value="Endonuclease/exonuclease/phosphatase"/>
    <property type="match status" value="1"/>
</dbReference>
<dbReference type="Gramene" id="AET1Gv20589400.4">
    <property type="protein sequence ID" value="AET1Gv20589400.4"/>
    <property type="gene ID" value="AET1Gv20589400"/>
</dbReference>
<dbReference type="EnsemblPlants" id="AET1Gv20589400.4">
    <property type="protein sequence ID" value="AET1Gv20589400.4"/>
    <property type="gene ID" value="AET1Gv20589400"/>
</dbReference>
<dbReference type="InterPro" id="IPR036691">
    <property type="entry name" value="Endo/exonu/phosph_ase_sf"/>
</dbReference>
<name>A0A452Z0H9_AEGTS</name>
<sequence length="65" mass="7807">QELRDIRDECPGLWMLCGDFNLICRGDFNLNHRMMGRFRRVLNDLALKEVYLSGRRYTWSNEQSP</sequence>
<accession>A0A452Z0H9</accession>
<reference evidence="1" key="3">
    <citation type="journal article" date="2017" name="Nature">
        <title>Genome sequence of the progenitor of the wheat D genome Aegilops tauschii.</title>
        <authorList>
            <person name="Luo M.C."/>
            <person name="Gu Y.Q."/>
            <person name="Puiu D."/>
            <person name="Wang H."/>
            <person name="Twardziok S.O."/>
            <person name="Deal K.R."/>
            <person name="Huo N."/>
            <person name="Zhu T."/>
            <person name="Wang L."/>
            <person name="Wang Y."/>
            <person name="McGuire P.E."/>
            <person name="Liu S."/>
            <person name="Long H."/>
            <person name="Ramasamy R.K."/>
            <person name="Rodriguez J.C."/>
            <person name="Van S.L."/>
            <person name="Yuan L."/>
            <person name="Wang Z."/>
            <person name="Xia Z."/>
            <person name="Xiao L."/>
            <person name="Anderson O.D."/>
            <person name="Ouyang S."/>
            <person name="Liang Y."/>
            <person name="Zimin A.V."/>
            <person name="Pertea G."/>
            <person name="Qi P."/>
            <person name="Bennetzen J.L."/>
            <person name="Dai X."/>
            <person name="Dawson M.W."/>
            <person name="Muller H.G."/>
            <person name="Kugler K."/>
            <person name="Rivarola-Duarte L."/>
            <person name="Spannagl M."/>
            <person name="Mayer K.F.X."/>
            <person name="Lu F.H."/>
            <person name="Bevan M.W."/>
            <person name="Leroy P."/>
            <person name="Li P."/>
            <person name="You F.M."/>
            <person name="Sun Q."/>
            <person name="Liu Z."/>
            <person name="Lyons E."/>
            <person name="Wicker T."/>
            <person name="Salzberg S.L."/>
            <person name="Devos K.M."/>
            <person name="Dvorak J."/>
        </authorList>
    </citation>
    <scope>NUCLEOTIDE SEQUENCE [LARGE SCALE GENOMIC DNA]</scope>
    <source>
        <strain evidence="1">cv. AL8/78</strain>
    </source>
</reference>
<keyword evidence="2" id="KW-1185">Reference proteome</keyword>
<reference evidence="2" key="2">
    <citation type="journal article" date="2017" name="Nat. Plants">
        <title>The Aegilops tauschii genome reveals multiple impacts of transposons.</title>
        <authorList>
            <person name="Zhao G."/>
            <person name="Zou C."/>
            <person name="Li K."/>
            <person name="Wang K."/>
            <person name="Li T."/>
            <person name="Gao L."/>
            <person name="Zhang X."/>
            <person name="Wang H."/>
            <person name="Yang Z."/>
            <person name="Liu X."/>
            <person name="Jiang W."/>
            <person name="Mao L."/>
            <person name="Kong X."/>
            <person name="Jiao Y."/>
            <person name="Jia J."/>
        </authorList>
    </citation>
    <scope>NUCLEOTIDE SEQUENCE [LARGE SCALE GENOMIC DNA]</scope>
    <source>
        <strain evidence="2">cv. AL8/78</strain>
    </source>
</reference>
<protein>
    <recommendedName>
        <fullName evidence="3">Endonuclease/exonuclease/phosphatase domain-containing protein</fullName>
    </recommendedName>
</protein>
<reference evidence="1" key="4">
    <citation type="submission" date="2019-03" db="UniProtKB">
        <authorList>
            <consortium name="EnsemblPlants"/>
        </authorList>
    </citation>
    <scope>IDENTIFICATION</scope>
</reference>
<dbReference type="AlphaFoldDB" id="A0A452Z0H9"/>